<proteinExistence type="predicted"/>
<keyword evidence="3" id="KW-1185">Reference proteome</keyword>
<evidence type="ECO:0000313" key="2">
    <source>
        <dbReference type="EMBL" id="KAK1935170.1"/>
    </source>
</evidence>
<organism evidence="2 3">
    <name type="scientific">Phytophthora citrophthora</name>
    <dbReference type="NCBI Taxonomy" id="4793"/>
    <lineage>
        <taxon>Eukaryota</taxon>
        <taxon>Sar</taxon>
        <taxon>Stramenopiles</taxon>
        <taxon>Oomycota</taxon>
        <taxon>Peronosporomycetes</taxon>
        <taxon>Peronosporales</taxon>
        <taxon>Peronosporaceae</taxon>
        <taxon>Phytophthora</taxon>
    </lineage>
</organism>
<accession>A0AAD9GB95</accession>
<reference evidence="2" key="1">
    <citation type="submission" date="2023-08" db="EMBL/GenBank/DDBJ databases">
        <title>Reference Genome Resource for the Citrus Pathogen Phytophthora citrophthora.</title>
        <authorList>
            <person name="Moller H."/>
            <person name="Coetzee B."/>
            <person name="Rose L.J."/>
            <person name="Van Niekerk J.M."/>
        </authorList>
    </citation>
    <scope>NUCLEOTIDE SEQUENCE</scope>
    <source>
        <strain evidence="2">STE-U-9442</strain>
    </source>
</reference>
<gene>
    <name evidence="2" type="ORF">P3T76_010936</name>
</gene>
<dbReference type="Proteomes" id="UP001259832">
    <property type="component" value="Unassembled WGS sequence"/>
</dbReference>
<name>A0AAD9GB95_9STRA</name>
<keyword evidence="1" id="KW-0175">Coiled coil</keyword>
<sequence>MTTPKELYRAAIFVLHPEKLRGQKNRFGARIEEVMAHWDKTARAFNAFGDGLKADIDMKPQAELDAMTDVEYSNERRRVALARKAKAQTESDFETLTANFRDYRKIMERYMRARDRHLAEFQARKDKAEDERGEQVTKLKKIISKLESIGTCATFQQYKESYLKSKQAA</sequence>
<feature type="coiled-coil region" evidence="1">
    <location>
        <begin position="111"/>
        <end position="138"/>
    </location>
</feature>
<dbReference type="EMBL" id="JASMQC010000024">
    <property type="protein sequence ID" value="KAK1935170.1"/>
    <property type="molecule type" value="Genomic_DNA"/>
</dbReference>
<protein>
    <submittedName>
        <fullName evidence="2">Uncharacterized protein</fullName>
    </submittedName>
</protein>
<dbReference type="AlphaFoldDB" id="A0AAD9GB95"/>
<evidence type="ECO:0000256" key="1">
    <source>
        <dbReference type="SAM" id="Coils"/>
    </source>
</evidence>
<evidence type="ECO:0000313" key="3">
    <source>
        <dbReference type="Proteomes" id="UP001259832"/>
    </source>
</evidence>
<comment type="caution">
    <text evidence="2">The sequence shown here is derived from an EMBL/GenBank/DDBJ whole genome shotgun (WGS) entry which is preliminary data.</text>
</comment>